<feature type="active site" evidence="9">
    <location>
        <position position="189"/>
    </location>
</feature>
<gene>
    <name evidence="9" type="primary">xerC</name>
    <name evidence="10" type="ORF">A0U89_13440</name>
</gene>
<evidence type="ECO:0000256" key="6">
    <source>
        <dbReference type="ARBA" id="ARBA00023125"/>
    </source>
</evidence>
<keyword evidence="7 9" id="KW-0233">DNA recombination</keyword>
<dbReference type="Pfam" id="PF02899">
    <property type="entry name" value="Phage_int_SAM_1"/>
    <property type="match status" value="1"/>
</dbReference>
<feature type="active site" description="O-(3'-phospho-DNA)-tyrosine intermediate" evidence="9">
    <location>
        <position position="291"/>
    </location>
</feature>
<dbReference type="InterPro" id="IPR023009">
    <property type="entry name" value="Tyrosine_recombinase_XerC/XerD"/>
</dbReference>
<evidence type="ECO:0000313" key="10">
    <source>
        <dbReference type="EMBL" id="AOX17963.1"/>
    </source>
</evidence>
<dbReference type="RefSeq" id="WP_029605029.1">
    <property type="nucleotide sequence ID" value="NZ_BJVW01000005.1"/>
</dbReference>
<evidence type="ECO:0000256" key="1">
    <source>
        <dbReference type="ARBA" id="ARBA00004496"/>
    </source>
</evidence>
<evidence type="ECO:0000256" key="4">
    <source>
        <dbReference type="ARBA" id="ARBA00022829"/>
    </source>
</evidence>
<dbReference type="InterPro" id="IPR010998">
    <property type="entry name" value="Integrase_recombinase_N"/>
</dbReference>
<evidence type="ECO:0000256" key="3">
    <source>
        <dbReference type="ARBA" id="ARBA00022618"/>
    </source>
</evidence>
<dbReference type="STRING" id="153496.A0U89_13440"/>
<dbReference type="InterPro" id="IPR044068">
    <property type="entry name" value="CB"/>
</dbReference>
<keyword evidence="3 9" id="KW-0132">Cell division</keyword>
<keyword evidence="2 9" id="KW-0963">Cytoplasm</keyword>
<evidence type="ECO:0000256" key="9">
    <source>
        <dbReference type="HAMAP-Rule" id="MF_01808"/>
    </source>
</evidence>
<feature type="active site" evidence="9">
    <location>
        <position position="259"/>
    </location>
</feature>
<keyword evidence="8 9" id="KW-0131">Cell cycle</keyword>
<dbReference type="InterPro" id="IPR013762">
    <property type="entry name" value="Integrase-like_cat_sf"/>
</dbReference>
<dbReference type="InterPro" id="IPR004107">
    <property type="entry name" value="Integrase_SAM-like_N"/>
</dbReference>
<protein>
    <recommendedName>
        <fullName evidence="9">Tyrosine recombinase XerC</fullName>
    </recommendedName>
</protein>
<feature type="active site" evidence="9">
    <location>
        <position position="282"/>
    </location>
</feature>
<name>A0A1D8UWE0_9PROT</name>
<comment type="similarity">
    <text evidence="9">Belongs to the 'phage' integrase family. XerC subfamily.</text>
</comment>
<evidence type="ECO:0000256" key="7">
    <source>
        <dbReference type="ARBA" id="ARBA00023172"/>
    </source>
</evidence>
<dbReference type="SUPFAM" id="SSF56349">
    <property type="entry name" value="DNA breaking-rejoining enzymes"/>
    <property type="match status" value="1"/>
</dbReference>
<dbReference type="SUPFAM" id="SSF47823">
    <property type="entry name" value="lambda integrase-like, N-terminal domain"/>
    <property type="match status" value="1"/>
</dbReference>
<accession>A0A1D8UWE0</accession>
<dbReference type="EMBL" id="CP014674">
    <property type="protein sequence ID" value="AOX17963.1"/>
    <property type="molecule type" value="Genomic_DNA"/>
</dbReference>
<dbReference type="PROSITE" id="PS51900">
    <property type="entry name" value="CB"/>
    <property type="match status" value="1"/>
</dbReference>
<dbReference type="GO" id="GO:0003677">
    <property type="term" value="F:DNA binding"/>
    <property type="evidence" value="ECO:0007669"/>
    <property type="project" value="UniProtKB-UniRule"/>
</dbReference>
<dbReference type="GO" id="GO:0006313">
    <property type="term" value="P:DNA transposition"/>
    <property type="evidence" value="ECO:0007669"/>
    <property type="project" value="UniProtKB-UniRule"/>
</dbReference>
<dbReference type="Proteomes" id="UP000179145">
    <property type="component" value="Chromosome"/>
</dbReference>
<keyword evidence="4 9" id="KW-0159">Chromosome partition</keyword>
<dbReference type="GO" id="GO:0005737">
    <property type="term" value="C:cytoplasm"/>
    <property type="evidence" value="ECO:0007669"/>
    <property type="project" value="UniProtKB-SubCell"/>
</dbReference>
<organism evidence="10 11">
    <name type="scientific">Kozakia baliensis</name>
    <dbReference type="NCBI Taxonomy" id="153496"/>
    <lineage>
        <taxon>Bacteria</taxon>
        <taxon>Pseudomonadati</taxon>
        <taxon>Pseudomonadota</taxon>
        <taxon>Alphaproteobacteria</taxon>
        <taxon>Acetobacterales</taxon>
        <taxon>Acetobacteraceae</taxon>
        <taxon>Kozakia</taxon>
    </lineage>
</organism>
<dbReference type="PANTHER" id="PTHR30349:SF41">
    <property type="entry name" value="INTEGRASE_RECOMBINASE PROTEIN MJ0367-RELATED"/>
    <property type="match status" value="1"/>
</dbReference>
<feature type="active site" evidence="9">
    <location>
        <position position="164"/>
    </location>
</feature>
<comment type="function">
    <text evidence="9">Site-specific tyrosine recombinase, which acts by catalyzing the cutting and rejoining of the recombining DNA molecules. The XerC-XerD complex is essential to convert dimers of the bacterial chromosome into monomers to permit their segregation at cell division. It also contributes to the segregational stability of plasmids.</text>
</comment>
<keyword evidence="5 9" id="KW-0229">DNA integration</keyword>
<dbReference type="AlphaFoldDB" id="A0A1D8UWE0"/>
<proteinExistence type="inferred from homology"/>
<reference evidence="10 11" key="1">
    <citation type="journal article" date="2016" name="Microb. Cell Fact.">
        <title>Dissection of exopolysaccharide biosynthesis in Kozakia baliensis.</title>
        <authorList>
            <person name="Brandt J.U."/>
            <person name="Jakob F."/>
            <person name="Behr J."/>
            <person name="Geissler A.J."/>
            <person name="Vogel R.F."/>
        </authorList>
    </citation>
    <scope>NUCLEOTIDE SEQUENCE [LARGE SCALE GENOMIC DNA]</scope>
    <source>
        <strain evidence="10 11">DSM 14400</strain>
    </source>
</reference>
<dbReference type="PANTHER" id="PTHR30349">
    <property type="entry name" value="PHAGE INTEGRASE-RELATED"/>
    <property type="match status" value="1"/>
</dbReference>
<evidence type="ECO:0000256" key="5">
    <source>
        <dbReference type="ARBA" id="ARBA00022908"/>
    </source>
</evidence>
<keyword evidence="11" id="KW-1185">Reference proteome</keyword>
<dbReference type="GO" id="GO:0051301">
    <property type="term" value="P:cell division"/>
    <property type="evidence" value="ECO:0007669"/>
    <property type="project" value="UniProtKB-KW"/>
</dbReference>
<dbReference type="InterPro" id="IPR011010">
    <property type="entry name" value="DNA_brk_join_enz"/>
</dbReference>
<dbReference type="GO" id="GO:0007059">
    <property type="term" value="P:chromosome segregation"/>
    <property type="evidence" value="ECO:0007669"/>
    <property type="project" value="UniProtKB-UniRule"/>
</dbReference>
<sequence length="313" mass="34826">MLAHEALQSWLEWLTRERRASLNTVTAYQHDIGLALAFFTEHRGAELDLAALESLTLADFRAWLAYETTRAEKKQRNQDGAARSRARRVSALRSFYRYLSIRHNVNSTAPRLLSAPRTKKRLPRPLSRDHALAVPGEISDLAQDAATALRNEALFTLLYGAGLRIGEALALNVRDFDLAQEQALRVVGKGGRERMVPLLPVVMKILAAWRGQHPAPMPDAPLFVGARGGRLQAPVARRAMQEWRNLNGLPASATPHALRHSFATHMMEGGADLRAIQELLGHASLSTTQVYTLADERHLLSVWNRAHPRADEG</sequence>
<dbReference type="GO" id="GO:0009037">
    <property type="term" value="F:tyrosine-based site-specific recombinase activity"/>
    <property type="evidence" value="ECO:0007669"/>
    <property type="project" value="UniProtKB-UniRule"/>
</dbReference>
<dbReference type="OrthoDB" id="9801717at2"/>
<evidence type="ECO:0000256" key="8">
    <source>
        <dbReference type="ARBA" id="ARBA00023306"/>
    </source>
</evidence>
<comment type="subunit">
    <text evidence="9">Forms a cyclic heterotetrameric complex composed of two molecules of XerC and two molecules of XerD.</text>
</comment>
<dbReference type="Pfam" id="PF00589">
    <property type="entry name" value="Phage_integrase"/>
    <property type="match status" value="1"/>
</dbReference>
<evidence type="ECO:0000256" key="2">
    <source>
        <dbReference type="ARBA" id="ARBA00022490"/>
    </source>
</evidence>
<dbReference type="Gene3D" id="1.10.443.10">
    <property type="entry name" value="Intergrase catalytic core"/>
    <property type="match status" value="1"/>
</dbReference>
<keyword evidence="6 9" id="KW-0238">DNA-binding</keyword>
<comment type="subcellular location">
    <subcellularLocation>
        <location evidence="1 9">Cytoplasm</location>
    </subcellularLocation>
</comment>
<feature type="active site" evidence="9">
    <location>
        <position position="256"/>
    </location>
</feature>
<dbReference type="Gene3D" id="1.10.150.130">
    <property type="match status" value="1"/>
</dbReference>
<dbReference type="InterPro" id="IPR002104">
    <property type="entry name" value="Integrase_catalytic"/>
</dbReference>
<dbReference type="KEGG" id="kba:A0U89_13440"/>
<evidence type="ECO:0000313" key="11">
    <source>
        <dbReference type="Proteomes" id="UP000179145"/>
    </source>
</evidence>
<dbReference type="PROSITE" id="PS51898">
    <property type="entry name" value="TYR_RECOMBINASE"/>
    <property type="match status" value="1"/>
</dbReference>
<dbReference type="InterPro" id="IPR050090">
    <property type="entry name" value="Tyrosine_recombinase_XerCD"/>
</dbReference>
<dbReference type="eggNOG" id="COG4974">
    <property type="taxonomic scope" value="Bacteria"/>
</dbReference>
<dbReference type="HAMAP" id="MF_01808">
    <property type="entry name" value="Recomb_XerC_XerD"/>
    <property type="match status" value="1"/>
</dbReference>